<name>A0A150FUW1_GONPE</name>
<dbReference type="Proteomes" id="UP000075714">
    <property type="component" value="Unassembled WGS sequence"/>
</dbReference>
<sequence>MRLPIAPPPRTPDRTAAHPHHRAIEEVIKEAEQKAGADGIRDGVSGPLTRVVSRSGAVMWLCPCHVSAHVWCT</sequence>
<gene>
    <name evidence="2" type="ORF">GPECTOR_483g422</name>
</gene>
<organism evidence="2 3">
    <name type="scientific">Gonium pectorale</name>
    <name type="common">Green alga</name>
    <dbReference type="NCBI Taxonomy" id="33097"/>
    <lineage>
        <taxon>Eukaryota</taxon>
        <taxon>Viridiplantae</taxon>
        <taxon>Chlorophyta</taxon>
        <taxon>core chlorophytes</taxon>
        <taxon>Chlorophyceae</taxon>
        <taxon>CS clade</taxon>
        <taxon>Chlamydomonadales</taxon>
        <taxon>Volvocaceae</taxon>
        <taxon>Gonium</taxon>
    </lineage>
</organism>
<accession>A0A150FUW1</accession>
<feature type="compositionally biased region" description="Basic and acidic residues" evidence="1">
    <location>
        <begin position="11"/>
        <end position="20"/>
    </location>
</feature>
<dbReference type="EMBL" id="LSYV01000480">
    <property type="protein sequence ID" value="KXZ41413.1"/>
    <property type="molecule type" value="Genomic_DNA"/>
</dbReference>
<comment type="caution">
    <text evidence="2">The sequence shown here is derived from an EMBL/GenBank/DDBJ whole genome shotgun (WGS) entry which is preliminary data.</text>
</comment>
<evidence type="ECO:0000313" key="2">
    <source>
        <dbReference type="EMBL" id="KXZ41413.1"/>
    </source>
</evidence>
<evidence type="ECO:0000256" key="1">
    <source>
        <dbReference type="SAM" id="MobiDB-lite"/>
    </source>
</evidence>
<proteinExistence type="predicted"/>
<protein>
    <submittedName>
        <fullName evidence="2">Uncharacterized protein</fullName>
    </submittedName>
</protein>
<dbReference type="AlphaFoldDB" id="A0A150FUW1"/>
<feature type="compositionally biased region" description="Pro residues" evidence="1">
    <location>
        <begin position="1"/>
        <end position="10"/>
    </location>
</feature>
<evidence type="ECO:0000313" key="3">
    <source>
        <dbReference type="Proteomes" id="UP000075714"/>
    </source>
</evidence>
<keyword evidence="3" id="KW-1185">Reference proteome</keyword>
<reference evidence="3" key="1">
    <citation type="journal article" date="2016" name="Nat. Commun.">
        <title>The Gonium pectorale genome demonstrates co-option of cell cycle regulation during the evolution of multicellularity.</title>
        <authorList>
            <person name="Hanschen E.R."/>
            <person name="Marriage T.N."/>
            <person name="Ferris P.J."/>
            <person name="Hamaji T."/>
            <person name="Toyoda A."/>
            <person name="Fujiyama A."/>
            <person name="Neme R."/>
            <person name="Noguchi H."/>
            <person name="Minakuchi Y."/>
            <person name="Suzuki M."/>
            <person name="Kawai-Toyooka H."/>
            <person name="Smith D.R."/>
            <person name="Sparks H."/>
            <person name="Anderson J."/>
            <person name="Bakaric R."/>
            <person name="Luria V."/>
            <person name="Karger A."/>
            <person name="Kirschner M.W."/>
            <person name="Durand P.M."/>
            <person name="Michod R.E."/>
            <person name="Nozaki H."/>
            <person name="Olson B.J."/>
        </authorList>
    </citation>
    <scope>NUCLEOTIDE SEQUENCE [LARGE SCALE GENOMIC DNA]</scope>
    <source>
        <strain evidence="3">NIES-2863</strain>
    </source>
</reference>
<feature type="region of interest" description="Disordered" evidence="1">
    <location>
        <begin position="1"/>
        <end position="20"/>
    </location>
</feature>